<gene>
    <name evidence="10" type="primary">LOC107770658</name>
</gene>
<feature type="compositionally biased region" description="Basic and acidic residues" evidence="8">
    <location>
        <begin position="105"/>
        <end position="114"/>
    </location>
</feature>
<feature type="compositionally biased region" description="Polar residues" evidence="8">
    <location>
        <begin position="47"/>
        <end position="58"/>
    </location>
</feature>
<feature type="signal peptide" evidence="9">
    <location>
        <begin position="1"/>
        <end position="27"/>
    </location>
</feature>
<sequence>MACIQHFCSTTFFLAIIACHQVLFTEGRQYPTPTSLDQNSVVVINSGNNFRTTETGNSPGMGHSSKGPKPNNSKQPKTLIGDTSSTVEGDDREATGHSPGIGHSSHNDKIGPNF</sequence>
<proteinExistence type="inferred from homology"/>
<organism evidence="10">
    <name type="scientific">Nicotiana tabacum</name>
    <name type="common">Common tobacco</name>
    <dbReference type="NCBI Taxonomy" id="4097"/>
    <lineage>
        <taxon>Eukaryota</taxon>
        <taxon>Viridiplantae</taxon>
        <taxon>Streptophyta</taxon>
        <taxon>Embryophyta</taxon>
        <taxon>Tracheophyta</taxon>
        <taxon>Spermatophyta</taxon>
        <taxon>Magnoliopsida</taxon>
        <taxon>eudicotyledons</taxon>
        <taxon>Gunneridae</taxon>
        <taxon>Pentapetalae</taxon>
        <taxon>asterids</taxon>
        <taxon>lamiids</taxon>
        <taxon>Solanales</taxon>
        <taxon>Solanaceae</taxon>
        <taxon>Nicotianoideae</taxon>
        <taxon>Nicotianeae</taxon>
        <taxon>Nicotiana</taxon>
    </lineage>
</organism>
<evidence type="ECO:0000256" key="8">
    <source>
        <dbReference type="SAM" id="MobiDB-lite"/>
    </source>
</evidence>
<evidence type="ECO:0000256" key="1">
    <source>
        <dbReference type="ARBA" id="ARBA00004271"/>
    </source>
</evidence>
<feature type="compositionally biased region" description="Polar residues" evidence="8">
    <location>
        <begin position="70"/>
        <end position="87"/>
    </location>
</feature>
<dbReference type="InterPro" id="IPR033250">
    <property type="entry name" value="CEP"/>
</dbReference>
<dbReference type="STRING" id="4097.A0A1S3Y0H4"/>
<dbReference type="GO" id="GO:2000280">
    <property type="term" value="P:regulation of root development"/>
    <property type="evidence" value="ECO:0000318"/>
    <property type="project" value="GO_Central"/>
</dbReference>
<dbReference type="RefSeq" id="XP_016445477.1">
    <property type="nucleotide sequence ID" value="XM_016589991.1"/>
</dbReference>
<name>A0A1S3Y0H4_TOBAC</name>
<dbReference type="AlphaFoldDB" id="A0A1S3Y0H4"/>
<feature type="region of interest" description="Disordered" evidence="8">
    <location>
        <begin position="47"/>
        <end position="114"/>
    </location>
</feature>
<dbReference type="GO" id="GO:0048046">
    <property type="term" value="C:apoplast"/>
    <property type="evidence" value="ECO:0007669"/>
    <property type="project" value="UniProtKB-SubCell"/>
</dbReference>
<dbReference type="GO" id="GO:1901371">
    <property type="term" value="P:regulation of leaf morphogenesis"/>
    <property type="evidence" value="ECO:0000318"/>
    <property type="project" value="GO_Central"/>
</dbReference>
<evidence type="ECO:0000256" key="3">
    <source>
        <dbReference type="ARBA" id="ARBA00022523"/>
    </source>
</evidence>
<dbReference type="GO" id="GO:0048364">
    <property type="term" value="P:root development"/>
    <property type="evidence" value="ECO:0007669"/>
    <property type="project" value="InterPro"/>
</dbReference>
<dbReference type="PANTHER" id="PTHR33348">
    <property type="entry name" value="PRECURSOR OF CEP5"/>
    <property type="match status" value="1"/>
</dbReference>
<dbReference type="OMA" id="GHSSHND"/>
<evidence type="ECO:0000256" key="5">
    <source>
        <dbReference type="ARBA" id="ARBA00022702"/>
    </source>
</evidence>
<dbReference type="GO" id="GO:0006995">
    <property type="term" value="P:cellular response to nitrogen starvation"/>
    <property type="evidence" value="ECO:0007669"/>
    <property type="project" value="UniProtKB-ARBA"/>
</dbReference>
<dbReference type="GO" id="GO:0005576">
    <property type="term" value="C:extracellular region"/>
    <property type="evidence" value="ECO:0000318"/>
    <property type="project" value="GO_Central"/>
</dbReference>
<dbReference type="PANTHER" id="PTHR33348:SF44">
    <property type="entry name" value="PRECURSOR OF CEP6"/>
    <property type="match status" value="1"/>
</dbReference>
<keyword evidence="4" id="KW-0964">Secreted</keyword>
<keyword evidence="6 9" id="KW-0732">Signal</keyword>
<feature type="chain" id="PRO_5010373711" evidence="9">
    <location>
        <begin position="28"/>
        <end position="114"/>
    </location>
</feature>
<comment type="similarity">
    <text evidence="2">Belongs to the C-terminally encoded plant signaling peptide (CEP) family.</text>
</comment>
<protein>
    <submittedName>
        <fullName evidence="10">Uncharacterized protein</fullName>
    </submittedName>
</protein>
<evidence type="ECO:0000313" key="10">
    <source>
        <dbReference type="RefSeq" id="XP_016445477.1"/>
    </source>
</evidence>
<keyword evidence="3" id="KW-0052">Apoplast</keyword>
<dbReference type="KEGG" id="nta:107770658"/>
<accession>A0A1S3Y0H4</accession>
<evidence type="ECO:0000256" key="4">
    <source>
        <dbReference type="ARBA" id="ARBA00022525"/>
    </source>
</evidence>
<dbReference type="PaxDb" id="4097-A0A1S3Y0H4"/>
<reference evidence="10" key="1">
    <citation type="submission" date="2025-08" db="UniProtKB">
        <authorList>
            <consortium name="RefSeq"/>
        </authorList>
    </citation>
    <scope>IDENTIFICATION</scope>
</reference>
<evidence type="ECO:0000256" key="7">
    <source>
        <dbReference type="ARBA" id="ARBA00023278"/>
    </source>
</evidence>
<dbReference type="OrthoDB" id="1300036at2759"/>
<evidence type="ECO:0000256" key="2">
    <source>
        <dbReference type="ARBA" id="ARBA00008963"/>
    </source>
</evidence>
<keyword evidence="7" id="KW-0379">Hydroxylation</keyword>
<evidence type="ECO:0000256" key="6">
    <source>
        <dbReference type="ARBA" id="ARBA00022729"/>
    </source>
</evidence>
<dbReference type="GO" id="GO:1902025">
    <property type="term" value="P:nitrate import"/>
    <property type="evidence" value="ECO:0000318"/>
    <property type="project" value="GO_Central"/>
</dbReference>
<keyword evidence="5" id="KW-0372">Hormone</keyword>
<comment type="subcellular location">
    <subcellularLocation>
        <location evidence="1">Secreted</location>
        <location evidence="1">Extracellular space</location>
        <location evidence="1">Apoplast</location>
    </subcellularLocation>
</comment>
<dbReference type="GO" id="GO:0005179">
    <property type="term" value="F:hormone activity"/>
    <property type="evidence" value="ECO:0000318"/>
    <property type="project" value="GO_Central"/>
</dbReference>
<evidence type="ECO:0000256" key="9">
    <source>
        <dbReference type="SAM" id="SignalP"/>
    </source>
</evidence>